<reference evidence="3 4" key="1">
    <citation type="submission" date="2018-12" db="EMBL/GenBank/DDBJ databases">
        <authorList>
            <person name="Yang E."/>
        </authorList>
    </citation>
    <scope>NUCLEOTIDE SEQUENCE [LARGE SCALE GENOMIC DNA]</scope>
    <source>
        <strain evidence="3 4">SOD</strain>
    </source>
</reference>
<evidence type="ECO:0000313" key="4">
    <source>
        <dbReference type="Proteomes" id="UP000278085"/>
    </source>
</evidence>
<keyword evidence="4" id="KW-1185">Reference proteome</keyword>
<dbReference type="Proteomes" id="UP000278085">
    <property type="component" value="Unassembled WGS sequence"/>
</dbReference>
<comment type="caution">
    <text evidence="3">The sequence shown here is derived from an EMBL/GenBank/DDBJ whole genome shotgun (WGS) entry which is preliminary data.</text>
</comment>
<gene>
    <name evidence="3" type="ORF">EJB06_00875</name>
</gene>
<sequence>MLLDWIFGLCLLLVFPAYQLWDAIRRQRLPRSRISRYWTSIGTMCVLLLLLLAHAWQRGLGPDAFGIRFAMPARERYLLAAAIAVIALWHLAMHGAMRLAQGDPGMAEAIGKMGNNQLLPRTGAEARLFALYLIAVAVGSDLLYRGFLLTTLAPLSGAFLAIMLASLADAMTYGYDKPRDIPGNMALAIVLATAVWLSQSLLWVMLLHLGIGISTTHIAWRSMQGARAA</sequence>
<evidence type="ECO:0000313" key="3">
    <source>
        <dbReference type="EMBL" id="RSZ60724.1"/>
    </source>
</evidence>
<keyword evidence="1" id="KW-0812">Transmembrane</keyword>
<dbReference type="GO" id="GO:0004175">
    <property type="term" value="F:endopeptidase activity"/>
    <property type="evidence" value="ECO:0007669"/>
    <property type="project" value="UniProtKB-ARBA"/>
</dbReference>
<keyword evidence="1" id="KW-1133">Transmembrane helix</keyword>
<dbReference type="AlphaFoldDB" id="A0A430HTD4"/>
<proteinExistence type="predicted"/>
<dbReference type="RefSeq" id="WP_126072108.1">
    <property type="nucleotide sequence ID" value="NZ_CP051166.1"/>
</dbReference>
<keyword evidence="3" id="KW-0482">Metalloprotease</keyword>
<keyword evidence="3" id="KW-0645">Protease</keyword>
<evidence type="ECO:0000256" key="1">
    <source>
        <dbReference type="SAM" id="Phobius"/>
    </source>
</evidence>
<dbReference type="InterPro" id="IPR003675">
    <property type="entry name" value="Rce1/LyrA-like_dom"/>
</dbReference>
<feature type="transmembrane region" description="Helical" evidence="1">
    <location>
        <begin position="146"/>
        <end position="168"/>
    </location>
</feature>
<dbReference type="GO" id="GO:0080120">
    <property type="term" value="P:CAAX-box protein maturation"/>
    <property type="evidence" value="ECO:0007669"/>
    <property type="project" value="UniProtKB-ARBA"/>
</dbReference>
<protein>
    <submittedName>
        <fullName evidence="3">CPBP family intramembrane metalloprotease</fullName>
    </submittedName>
</protein>
<organism evidence="3 4">
    <name type="scientific">Massilia atriviolacea</name>
    <dbReference type="NCBI Taxonomy" id="2495579"/>
    <lineage>
        <taxon>Bacteria</taxon>
        <taxon>Pseudomonadati</taxon>
        <taxon>Pseudomonadota</taxon>
        <taxon>Betaproteobacteria</taxon>
        <taxon>Burkholderiales</taxon>
        <taxon>Oxalobacteraceae</taxon>
        <taxon>Telluria group</taxon>
        <taxon>Massilia</taxon>
    </lineage>
</organism>
<dbReference type="GO" id="GO:0006508">
    <property type="term" value="P:proteolysis"/>
    <property type="evidence" value="ECO:0007669"/>
    <property type="project" value="UniProtKB-KW"/>
</dbReference>
<feature type="domain" description="CAAX prenyl protease 2/Lysostaphin resistance protein A-like" evidence="2">
    <location>
        <begin position="128"/>
        <end position="210"/>
    </location>
</feature>
<evidence type="ECO:0000259" key="2">
    <source>
        <dbReference type="Pfam" id="PF02517"/>
    </source>
</evidence>
<feature type="transmembrane region" description="Helical" evidence="1">
    <location>
        <begin position="77"/>
        <end position="97"/>
    </location>
</feature>
<keyword evidence="3" id="KW-0378">Hydrolase</keyword>
<dbReference type="EMBL" id="RXLQ01000001">
    <property type="protein sequence ID" value="RSZ60724.1"/>
    <property type="molecule type" value="Genomic_DNA"/>
</dbReference>
<dbReference type="GO" id="GO:0008237">
    <property type="term" value="F:metallopeptidase activity"/>
    <property type="evidence" value="ECO:0007669"/>
    <property type="project" value="UniProtKB-KW"/>
</dbReference>
<dbReference type="OrthoDB" id="8753866at2"/>
<feature type="transmembrane region" description="Helical" evidence="1">
    <location>
        <begin position="6"/>
        <end position="24"/>
    </location>
</feature>
<keyword evidence="1" id="KW-0472">Membrane</keyword>
<feature type="transmembrane region" description="Helical" evidence="1">
    <location>
        <begin position="36"/>
        <end position="57"/>
    </location>
</feature>
<feature type="transmembrane region" description="Helical" evidence="1">
    <location>
        <begin position="180"/>
        <end position="197"/>
    </location>
</feature>
<dbReference type="Pfam" id="PF02517">
    <property type="entry name" value="Rce1-like"/>
    <property type="match status" value="1"/>
</dbReference>
<name>A0A430HTD4_9BURK</name>
<accession>A0A430HTD4</accession>